<keyword evidence="2" id="KW-0812">Transmembrane</keyword>
<feature type="chain" id="PRO_5022947638" evidence="3">
    <location>
        <begin position="25"/>
        <end position="278"/>
    </location>
</feature>
<evidence type="ECO:0000256" key="3">
    <source>
        <dbReference type="SAM" id="SignalP"/>
    </source>
</evidence>
<feature type="signal peptide" evidence="3">
    <location>
        <begin position="1"/>
        <end position="24"/>
    </location>
</feature>
<keyword evidence="2" id="KW-0472">Membrane</keyword>
<evidence type="ECO:0000256" key="1">
    <source>
        <dbReference type="SAM" id="MobiDB-lite"/>
    </source>
</evidence>
<dbReference type="AlphaFoldDB" id="A0A5C3KFC9"/>
<evidence type="ECO:0000313" key="4">
    <source>
        <dbReference type="EMBL" id="TFK18393.1"/>
    </source>
</evidence>
<feature type="region of interest" description="Disordered" evidence="1">
    <location>
        <begin position="147"/>
        <end position="201"/>
    </location>
</feature>
<feature type="region of interest" description="Disordered" evidence="1">
    <location>
        <begin position="248"/>
        <end position="278"/>
    </location>
</feature>
<sequence>MIWQWKWQRAALVALSISYATTKSQFVTTLPELTLLPYPTPRPGLSRSSPSDGHTAREGKTTPNTGQPPSKPLPVGPIVGGSIGALALFAILILILVRRRRKRRSAPAPEPASGLFPVDVDGTQADDVELVGFSRAYGIRRRSNLKASLGSGSASNDARPPPTLPIRKPYYTHRTGDLESLTEETPGPGAQREGNTVPDELPAGIGFTPGSSVHRDDRTREDANGAVAVLSLPEMQERIHSLQRQVALLREDPRPASISTSGEDPPPMYSSTLGSPVK</sequence>
<organism evidence="4 5">
    <name type="scientific">Coprinopsis marcescibilis</name>
    <name type="common">Agaric fungus</name>
    <name type="synonym">Psathyrella marcescibilis</name>
    <dbReference type="NCBI Taxonomy" id="230819"/>
    <lineage>
        <taxon>Eukaryota</taxon>
        <taxon>Fungi</taxon>
        <taxon>Dikarya</taxon>
        <taxon>Basidiomycota</taxon>
        <taxon>Agaricomycotina</taxon>
        <taxon>Agaricomycetes</taxon>
        <taxon>Agaricomycetidae</taxon>
        <taxon>Agaricales</taxon>
        <taxon>Agaricineae</taxon>
        <taxon>Psathyrellaceae</taxon>
        <taxon>Coprinopsis</taxon>
    </lineage>
</organism>
<dbReference type="Proteomes" id="UP000307440">
    <property type="component" value="Unassembled WGS sequence"/>
</dbReference>
<keyword evidence="3" id="KW-0732">Signal</keyword>
<name>A0A5C3KFC9_COPMA</name>
<feature type="region of interest" description="Disordered" evidence="1">
    <location>
        <begin position="38"/>
        <end position="74"/>
    </location>
</feature>
<keyword evidence="2" id="KW-1133">Transmembrane helix</keyword>
<evidence type="ECO:0000256" key="2">
    <source>
        <dbReference type="SAM" id="Phobius"/>
    </source>
</evidence>
<evidence type="ECO:0000313" key="5">
    <source>
        <dbReference type="Proteomes" id="UP000307440"/>
    </source>
</evidence>
<feature type="transmembrane region" description="Helical" evidence="2">
    <location>
        <begin position="78"/>
        <end position="97"/>
    </location>
</feature>
<proteinExistence type="predicted"/>
<reference evidence="4 5" key="1">
    <citation type="journal article" date="2019" name="Nat. Ecol. Evol.">
        <title>Megaphylogeny resolves global patterns of mushroom evolution.</title>
        <authorList>
            <person name="Varga T."/>
            <person name="Krizsan K."/>
            <person name="Foldi C."/>
            <person name="Dima B."/>
            <person name="Sanchez-Garcia M."/>
            <person name="Sanchez-Ramirez S."/>
            <person name="Szollosi G.J."/>
            <person name="Szarkandi J.G."/>
            <person name="Papp V."/>
            <person name="Albert L."/>
            <person name="Andreopoulos W."/>
            <person name="Angelini C."/>
            <person name="Antonin V."/>
            <person name="Barry K.W."/>
            <person name="Bougher N.L."/>
            <person name="Buchanan P."/>
            <person name="Buyck B."/>
            <person name="Bense V."/>
            <person name="Catcheside P."/>
            <person name="Chovatia M."/>
            <person name="Cooper J."/>
            <person name="Damon W."/>
            <person name="Desjardin D."/>
            <person name="Finy P."/>
            <person name="Geml J."/>
            <person name="Haridas S."/>
            <person name="Hughes K."/>
            <person name="Justo A."/>
            <person name="Karasinski D."/>
            <person name="Kautmanova I."/>
            <person name="Kiss B."/>
            <person name="Kocsube S."/>
            <person name="Kotiranta H."/>
            <person name="LaButti K.M."/>
            <person name="Lechner B.E."/>
            <person name="Liimatainen K."/>
            <person name="Lipzen A."/>
            <person name="Lukacs Z."/>
            <person name="Mihaltcheva S."/>
            <person name="Morgado L.N."/>
            <person name="Niskanen T."/>
            <person name="Noordeloos M.E."/>
            <person name="Ohm R.A."/>
            <person name="Ortiz-Santana B."/>
            <person name="Ovrebo C."/>
            <person name="Racz N."/>
            <person name="Riley R."/>
            <person name="Savchenko A."/>
            <person name="Shiryaev A."/>
            <person name="Soop K."/>
            <person name="Spirin V."/>
            <person name="Szebenyi C."/>
            <person name="Tomsovsky M."/>
            <person name="Tulloss R.E."/>
            <person name="Uehling J."/>
            <person name="Grigoriev I.V."/>
            <person name="Vagvolgyi C."/>
            <person name="Papp T."/>
            <person name="Martin F.M."/>
            <person name="Miettinen O."/>
            <person name="Hibbett D.S."/>
            <person name="Nagy L.G."/>
        </authorList>
    </citation>
    <scope>NUCLEOTIDE SEQUENCE [LARGE SCALE GENOMIC DNA]</scope>
    <source>
        <strain evidence="4 5">CBS 121175</strain>
    </source>
</reference>
<gene>
    <name evidence="4" type="ORF">FA15DRAFT_660710</name>
</gene>
<dbReference type="EMBL" id="ML210405">
    <property type="protein sequence ID" value="TFK18393.1"/>
    <property type="molecule type" value="Genomic_DNA"/>
</dbReference>
<feature type="compositionally biased region" description="Polar residues" evidence="1">
    <location>
        <begin position="269"/>
        <end position="278"/>
    </location>
</feature>
<protein>
    <submittedName>
        <fullName evidence="4">Uncharacterized protein</fullName>
    </submittedName>
</protein>
<accession>A0A5C3KFC9</accession>
<keyword evidence="5" id="KW-1185">Reference proteome</keyword>